<dbReference type="RefSeq" id="XP_015659283.1">
    <property type="nucleotide sequence ID" value="XM_015801882.1"/>
</dbReference>
<organism evidence="2 3">
    <name type="scientific">Leptomonas pyrrhocoris</name>
    <name type="common">Firebug parasite</name>
    <dbReference type="NCBI Taxonomy" id="157538"/>
    <lineage>
        <taxon>Eukaryota</taxon>
        <taxon>Discoba</taxon>
        <taxon>Euglenozoa</taxon>
        <taxon>Kinetoplastea</taxon>
        <taxon>Metakinetoplastina</taxon>
        <taxon>Trypanosomatida</taxon>
        <taxon>Trypanosomatidae</taxon>
        <taxon>Leishmaniinae</taxon>
        <taxon>Leptomonas</taxon>
    </lineage>
</organism>
<name>A0A0N0VFD3_LEPPY</name>
<evidence type="ECO:0000256" key="1">
    <source>
        <dbReference type="SAM" id="MobiDB-lite"/>
    </source>
</evidence>
<dbReference type="GeneID" id="26904558"/>
<dbReference type="EMBL" id="LGTL01000007">
    <property type="protein sequence ID" value="KPA80844.1"/>
    <property type="molecule type" value="Genomic_DNA"/>
</dbReference>
<accession>A0A0N0VFD3</accession>
<gene>
    <name evidence="2" type="ORF">ABB37_04267</name>
</gene>
<dbReference type="InterPro" id="IPR032675">
    <property type="entry name" value="LRR_dom_sf"/>
</dbReference>
<comment type="caution">
    <text evidence="2">The sequence shown here is derived from an EMBL/GenBank/DDBJ whole genome shotgun (WGS) entry which is preliminary data.</text>
</comment>
<feature type="region of interest" description="Disordered" evidence="1">
    <location>
        <begin position="654"/>
        <end position="685"/>
    </location>
</feature>
<feature type="region of interest" description="Disordered" evidence="1">
    <location>
        <begin position="174"/>
        <end position="194"/>
    </location>
</feature>
<evidence type="ECO:0000313" key="3">
    <source>
        <dbReference type="Proteomes" id="UP000037923"/>
    </source>
</evidence>
<keyword evidence="3" id="KW-1185">Reference proteome</keyword>
<proteinExistence type="predicted"/>
<reference evidence="2 3" key="1">
    <citation type="submission" date="2015-07" db="EMBL/GenBank/DDBJ databases">
        <title>High-quality genome of monoxenous trypanosomatid Leptomonas pyrrhocoris.</title>
        <authorList>
            <person name="Flegontov P."/>
            <person name="Butenko A."/>
            <person name="Firsov S."/>
            <person name="Vlcek C."/>
            <person name="Logacheva M.D."/>
            <person name="Field M."/>
            <person name="Filatov D."/>
            <person name="Flegontova O."/>
            <person name="Gerasimov E."/>
            <person name="Jackson A.P."/>
            <person name="Kelly S."/>
            <person name="Opperdoes F."/>
            <person name="O'Reilly A."/>
            <person name="Votypka J."/>
            <person name="Yurchenko V."/>
            <person name="Lukes J."/>
        </authorList>
    </citation>
    <scope>NUCLEOTIDE SEQUENCE [LARGE SCALE GENOMIC DNA]</scope>
    <source>
        <strain evidence="2">H10</strain>
    </source>
</reference>
<dbReference type="Proteomes" id="UP000037923">
    <property type="component" value="Unassembled WGS sequence"/>
</dbReference>
<feature type="compositionally biased region" description="Low complexity" evidence="1">
    <location>
        <begin position="793"/>
        <end position="814"/>
    </location>
</feature>
<dbReference type="AlphaFoldDB" id="A0A0N0VFD3"/>
<feature type="region of interest" description="Disordered" evidence="1">
    <location>
        <begin position="455"/>
        <end position="481"/>
    </location>
</feature>
<dbReference type="OMA" id="YHCVHEA"/>
<sequence>MGQYQSTPTFKAGAQPQSERCLESFRAAQLDQLRAQLAHLADALALIEASHADGNDSTCECSSPANRSISTQATCPPSSVSTTAFLLQPFAQVHLAGYKLGDDALTQPFQLSLEQPPASALAFLGRDTALSVLDLSYNNLTSTVVEPLLRAVAELPMLTVLRLSGNALGSAVKLPGAASPTEPKEEPNNDDDDTLCLVGGASSDEAWAASPTPAAQLGRWLATNPPLRELFLHQCEFRDHDVHAVLRGLIPHPDSTTSSSLTTLQLAGNPACTWRSARMVLQLVRNLGNTTLRAVELEGAPADTAVRFEYACAADGHFRSGKTLIAQVDGGEGEAAVGATDAAAAAVVVSETTLHELTPGQSARFRSRRRHLREELDGTHVMLPALIHEIDAILSVRRAAAATEAAAAAAAEVIVKDALVEAAPQELQPPTDAAVEMENGGDGGSLREVAVDAAAEDADAHAADDSPHTVAEDGDDGDRDAFLPNAAAEAAMEKPPFSPPTRPPRFLTCSHMRKSLQVRREARFETPQRIARVMAEAEAFRHRIHPLQVDTRAPPCVDVHARSTSSQFGSESAAAPWYAKEGFVMRSNGLSNVLVAPVLSGAASARRNVLLEEMEDAPLQACWCTPRNATSAANYAGILHYHCVLEGEAVRHRGGTATTASTRKGQSQKKDGASKATGVTGAGATGAGSMQLPPLVSAESPAAGAGAAAAAAAVGVESPIIDGGVRTYLGCCGTGHVCLSASASAMRGPQRAQRMRTMLLTQSAKRLPSSSSSSAAAVRPATSHGGGGGVTGRLGSLRRAPPRARVSSAPSLSLKTDDDDDDGLPCKASDMFSGAKTVHQTTNGLAVALNYSPVAFFAAPHVACAAGIQMEECT</sequence>
<dbReference type="Gene3D" id="3.80.10.10">
    <property type="entry name" value="Ribonuclease Inhibitor"/>
    <property type="match status" value="1"/>
</dbReference>
<feature type="compositionally biased region" description="Polar residues" evidence="1">
    <location>
        <begin position="656"/>
        <end position="665"/>
    </location>
</feature>
<dbReference type="SUPFAM" id="SSF52047">
    <property type="entry name" value="RNI-like"/>
    <property type="match status" value="1"/>
</dbReference>
<protein>
    <recommendedName>
        <fullName evidence="4">Leucine-rich repeat protein</fullName>
    </recommendedName>
</protein>
<dbReference type="OrthoDB" id="2163268at2759"/>
<dbReference type="VEuPathDB" id="TriTrypDB:LpyrH10_07_0740"/>
<feature type="region of interest" description="Disordered" evidence="1">
    <location>
        <begin position="763"/>
        <end position="821"/>
    </location>
</feature>
<feature type="compositionally biased region" description="Basic and acidic residues" evidence="1">
    <location>
        <begin position="458"/>
        <end position="471"/>
    </location>
</feature>
<evidence type="ECO:0000313" key="2">
    <source>
        <dbReference type="EMBL" id="KPA80844.1"/>
    </source>
</evidence>
<evidence type="ECO:0008006" key="4">
    <source>
        <dbReference type="Google" id="ProtNLM"/>
    </source>
</evidence>